<accession>A0A5D4RYF6</accession>
<dbReference type="Gene3D" id="2.70.70.10">
    <property type="entry name" value="Glucose Permease (Domain IIA)"/>
    <property type="match status" value="1"/>
</dbReference>
<dbReference type="RefSeq" id="WP_148984456.1">
    <property type="nucleotide sequence ID" value="NZ_JBNILK010000001.1"/>
</dbReference>
<dbReference type="CDD" id="cd12797">
    <property type="entry name" value="M23_peptidase"/>
    <property type="match status" value="1"/>
</dbReference>
<evidence type="ECO:0000259" key="1">
    <source>
        <dbReference type="Pfam" id="PF01551"/>
    </source>
</evidence>
<dbReference type="Pfam" id="PF01551">
    <property type="entry name" value="Peptidase_M23"/>
    <property type="match status" value="1"/>
</dbReference>
<evidence type="ECO:0000313" key="3">
    <source>
        <dbReference type="Proteomes" id="UP000322997"/>
    </source>
</evidence>
<reference evidence="2 3" key="1">
    <citation type="submission" date="2019-08" db="EMBL/GenBank/DDBJ databases">
        <title>Bacillus genomes from the desert of Cuatro Cienegas, Coahuila.</title>
        <authorList>
            <person name="Olmedo-Alvarez G."/>
        </authorList>
    </citation>
    <scope>NUCLEOTIDE SEQUENCE [LARGE SCALE GENOMIC DNA]</scope>
    <source>
        <strain evidence="2 3">CH108_3D</strain>
    </source>
</reference>
<dbReference type="AlphaFoldDB" id="A0A5D4RYF6"/>
<comment type="caution">
    <text evidence="2">The sequence shown here is derived from an EMBL/GenBank/DDBJ whole genome shotgun (WGS) entry which is preliminary data.</text>
</comment>
<organism evidence="2 3">
    <name type="scientific">Rossellomorea marisflavi</name>
    <dbReference type="NCBI Taxonomy" id="189381"/>
    <lineage>
        <taxon>Bacteria</taxon>
        <taxon>Bacillati</taxon>
        <taxon>Bacillota</taxon>
        <taxon>Bacilli</taxon>
        <taxon>Bacillales</taxon>
        <taxon>Bacillaceae</taxon>
        <taxon>Rossellomorea</taxon>
    </lineage>
</organism>
<name>A0A5D4RYF6_9BACI</name>
<dbReference type="EMBL" id="VTEQ01000001">
    <property type="protein sequence ID" value="TYS56423.1"/>
    <property type="molecule type" value="Genomic_DNA"/>
</dbReference>
<dbReference type="PANTHER" id="PTHR21666:SF270">
    <property type="entry name" value="MUREIN HYDROLASE ACTIVATOR ENVC"/>
    <property type="match status" value="1"/>
</dbReference>
<dbReference type="InterPro" id="IPR016047">
    <property type="entry name" value="M23ase_b-sheet_dom"/>
</dbReference>
<protein>
    <submittedName>
        <fullName evidence="2">M23 family metallopeptidase</fullName>
    </submittedName>
</protein>
<proteinExistence type="predicted"/>
<dbReference type="InterPro" id="IPR011055">
    <property type="entry name" value="Dup_hybrid_motif"/>
</dbReference>
<dbReference type="InterPro" id="IPR050570">
    <property type="entry name" value="Cell_wall_metabolism_enzyme"/>
</dbReference>
<dbReference type="SUPFAM" id="SSF51261">
    <property type="entry name" value="Duplicated hybrid motif"/>
    <property type="match status" value="1"/>
</dbReference>
<sequence length="184" mass="20892">MKYTITSRYNSFEGFRDHRHTGIDFKMETGEPLKALEEGVVHLKNFGNQNAGQTIILETPDGKELIYGHLSKFNVSEGQKVSEGDLIGFAGDTGFSTGSHLHFGLREKGVFTDPSHSGYIEKIQHMNDSGSPIPKTNFMDYFQQHMNVLTDTIKETAVNLITLTDYSPFIKAFEYIFKFFFINF</sequence>
<dbReference type="GO" id="GO:0004222">
    <property type="term" value="F:metalloendopeptidase activity"/>
    <property type="evidence" value="ECO:0007669"/>
    <property type="project" value="TreeGrafter"/>
</dbReference>
<gene>
    <name evidence="2" type="ORF">FZC83_02275</name>
</gene>
<dbReference type="PANTHER" id="PTHR21666">
    <property type="entry name" value="PEPTIDASE-RELATED"/>
    <property type="match status" value="1"/>
</dbReference>
<dbReference type="Proteomes" id="UP000322997">
    <property type="component" value="Unassembled WGS sequence"/>
</dbReference>
<feature type="domain" description="M23ase beta-sheet core" evidence="1">
    <location>
        <begin position="19"/>
        <end position="114"/>
    </location>
</feature>
<evidence type="ECO:0000313" key="2">
    <source>
        <dbReference type="EMBL" id="TYS56423.1"/>
    </source>
</evidence>